<evidence type="ECO:0000313" key="1">
    <source>
        <dbReference type="EMBL" id="WLQ38368.1"/>
    </source>
</evidence>
<protein>
    <submittedName>
        <fullName evidence="1">Uncharacterized protein</fullName>
    </submittedName>
</protein>
<proteinExistence type="predicted"/>
<dbReference type="Proteomes" id="UP001239522">
    <property type="component" value="Plasmid unnamed1"/>
</dbReference>
<gene>
    <name evidence="1" type="ORF">P8A18_33105</name>
</gene>
<dbReference type="RefSeq" id="WP_306061344.1">
    <property type="nucleotide sequence ID" value="NZ_CP120998.1"/>
</dbReference>
<keyword evidence="1" id="KW-0614">Plasmid</keyword>
<accession>A0ABY9HWI5</accession>
<keyword evidence="2" id="KW-1185">Reference proteome</keyword>
<sequence>MLRNHSTPSQNCSTGSAYDLINCGDTQEYGRFFASLLRLDLRNLFFCGSDADAELLDIAEPSLAFGFRDPIVEVVSDLFKSGLFSGADDEDGAANVPLTELDLAPFEVNSQ</sequence>
<evidence type="ECO:0000313" key="2">
    <source>
        <dbReference type="Proteomes" id="UP001239522"/>
    </source>
</evidence>
<dbReference type="EMBL" id="CP120998">
    <property type="protein sequence ID" value="WLQ38368.1"/>
    <property type="molecule type" value="Genomic_DNA"/>
</dbReference>
<reference evidence="1 2" key="1">
    <citation type="submission" date="2023-03" db="EMBL/GenBank/DDBJ databases">
        <title>Isolation and description of six Streptomyces strains from soil environments, able to metabolize different microbial glucans.</title>
        <authorList>
            <person name="Widen T."/>
            <person name="Larsbrink J."/>
        </authorList>
    </citation>
    <scope>NUCLEOTIDE SEQUENCE [LARGE SCALE GENOMIC DNA]</scope>
    <source>
        <strain evidence="1 2">Mut1</strain>
        <plasmid evidence="1 2">unnamed1</plasmid>
    </source>
</reference>
<organism evidence="1 2">
    <name type="scientific">Streptomyces castrisilvae</name>
    <dbReference type="NCBI Taxonomy" id="3033811"/>
    <lineage>
        <taxon>Bacteria</taxon>
        <taxon>Bacillati</taxon>
        <taxon>Actinomycetota</taxon>
        <taxon>Actinomycetes</taxon>
        <taxon>Kitasatosporales</taxon>
        <taxon>Streptomycetaceae</taxon>
        <taxon>Streptomyces</taxon>
    </lineage>
</organism>
<geneLocation type="plasmid" evidence="1 2">
    <name>unnamed1</name>
</geneLocation>
<name>A0ABY9HWI5_9ACTN</name>